<keyword evidence="3" id="KW-0804">Transcription</keyword>
<organism evidence="5 6">
    <name type="scientific">Chamaesiphon minutus (strain ATCC 27169 / PCC 6605)</name>
    <dbReference type="NCBI Taxonomy" id="1173020"/>
    <lineage>
        <taxon>Bacteria</taxon>
        <taxon>Bacillati</taxon>
        <taxon>Cyanobacteriota</taxon>
        <taxon>Cyanophyceae</taxon>
        <taxon>Gomontiellales</taxon>
        <taxon>Chamaesiphonaceae</taxon>
        <taxon>Chamaesiphon</taxon>
    </lineage>
</organism>
<dbReference type="Proteomes" id="UP000010366">
    <property type="component" value="Chromosome"/>
</dbReference>
<dbReference type="KEGG" id="cmp:Cha6605_5006"/>
<evidence type="ECO:0000256" key="2">
    <source>
        <dbReference type="ARBA" id="ARBA00023125"/>
    </source>
</evidence>
<dbReference type="Gene3D" id="1.10.1660.10">
    <property type="match status" value="1"/>
</dbReference>
<keyword evidence="6" id="KW-1185">Reference proteome</keyword>
<evidence type="ECO:0000259" key="4">
    <source>
        <dbReference type="PROSITE" id="PS50937"/>
    </source>
</evidence>
<evidence type="ECO:0000256" key="1">
    <source>
        <dbReference type="ARBA" id="ARBA00023015"/>
    </source>
</evidence>
<dbReference type="InterPro" id="IPR000551">
    <property type="entry name" value="MerR-type_HTH_dom"/>
</dbReference>
<evidence type="ECO:0000256" key="3">
    <source>
        <dbReference type="ARBA" id="ARBA00023163"/>
    </source>
</evidence>
<keyword evidence="1" id="KW-0805">Transcription regulation</keyword>
<dbReference type="InterPro" id="IPR047057">
    <property type="entry name" value="MerR_fam"/>
</dbReference>
<dbReference type="PROSITE" id="PS50937">
    <property type="entry name" value="HTH_MERR_2"/>
    <property type="match status" value="1"/>
</dbReference>
<dbReference type="GO" id="GO:0003700">
    <property type="term" value="F:DNA-binding transcription factor activity"/>
    <property type="evidence" value="ECO:0007669"/>
    <property type="project" value="InterPro"/>
</dbReference>
<dbReference type="GO" id="GO:0003677">
    <property type="term" value="F:DNA binding"/>
    <property type="evidence" value="ECO:0007669"/>
    <property type="project" value="UniProtKB-KW"/>
</dbReference>
<feature type="domain" description="HTH merR-type" evidence="4">
    <location>
        <begin position="8"/>
        <end position="77"/>
    </location>
</feature>
<evidence type="ECO:0000313" key="5">
    <source>
        <dbReference type="EMBL" id="AFY95913.1"/>
    </source>
</evidence>
<protein>
    <submittedName>
        <fullName evidence="5">Putative transcriptional regulator</fullName>
    </submittedName>
</protein>
<dbReference type="eggNOG" id="COG0789">
    <property type="taxonomic scope" value="Bacteria"/>
</dbReference>
<dbReference type="AlphaFoldDB" id="K9UMN0"/>
<gene>
    <name evidence="5" type="ORF">Cha6605_5006</name>
</gene>
<proteinExistence type="predicted"/>
<dbReference type="PANTHER" id="PTHR30204:SF94">
    <property type="entry name" value="HEAVY METAL-DEPENDENT TRANSCRIPTIONAL REGULATOR HI_0293-RELATED"/>
    <property type="match status" value="1"/>
</dbReference>
<dbReference type="OrthoDB" id="9791488at2"/>
<dbReference type="CDD" id="cd04770">
    <property type="entry name" value="HTH_HMRTR"/>
    <property type="match status" value="1"/>
</dbReference>
<sequence length="137" mass="15635">MRALPATTIKIGELSARSQVPIKTIRYYEEIGLLPQPDRTEGHFRLFPLETVSRLLFIKRLQLLGLSLQEVKECLTVFDRGELPCADLRVKLESHIEAIDLQIQSMSALRQQLGEILQDWDENPTPQANIICPNLQT</sequence>
<name>K9UMN0_CHAP6</name>
<reference evidence="5 6" key="1">
    <citation type="submission" date="2012-05" db="EMBL/GenBank/DDBJ databases">
        <title>Finished chromosome of genome of Chamaesiphon sp. PCC 6605.</title>
        <authorList>
            <consortium name="US DOE Joint Genome Institute"/>
            <person name="Gugger M."/>
            <person name="Coursin T."/>
            <person name="Rippka R."/>
            <person name="Tandeau De Marsac N."/>
            <person name="Huntemann M."/>
            <person name="Wei C.-L."/>
            <person name="Han J."/>
            <person name="Detter J.C."/>
            <person name="Han C."/>
            <person name="Tapia R."/>
            <person name="Chen A."/>
            <person name="Kyrpides N."/>
            <person name="Mavromatis K."/>
            <person name="Markowitz V."/>
            <person name="Szeto E."/>
            <person name="Ivanova N."/>
            <person name="Pagani I."/>
            <person name="Pati A."/>
            <person name="Goodwin L."/>
            <person name="Nordberg H.P."/>
            <person name="Cantor M.N."/>
            <person name="Hua S.X."/>
            <person name="Woyke T."/>
            <person name="Kerfeld C.A."/>
        </authorList>
    </citation>
    <scope>NUCLEOTIDE SEQUENCE [LARGE SCALE GENOMIC DNA]</scope>
    <source>
        <strain evidence="6">ATCC 27169 / PCC 6605</strain>
    </source>
</reference>
<dbReference type="InterPro" id="IPR009061">
    <property type="entry name" value="DNA-bd_dom_put_sf"/>
</dbReference>
<dbReference type="PANTHER" id="PTHR30204">
    <property type="entry name" value="REDOX-CYCLING DRUG-SENSING TRANSCRIPTIONAL ACTIVATOR SOXR"/>
    <property type="match status" value="1"/>
</dbReference>
<dbReference type="HOGENOM" id="CLU_060077_2_2_3"/>
<keyword evidence="2" id="KW-0238">DNA-binding</keyword>
<dbReference type="Pfam" id="PF13411">
    <property type="entry name" value="MerR_1"/>
    <property type="match status" value="1"/>
</dbReference>
<dbReference type="STRING" id="1173020.Cha6605_5006"/>
<dbReference type="EMBL" id="CP003600">
    <property type="protein sequence ID" value="AFY95913.1"/>
    <property type="molecule type" value="Genomic_DNA"/>
</dbReference>
<dbReference type="SUPFAM" id="SSF46955">
    <property type="entry name" value="Putative DNA-binding domain"/>
    <property type="match status" value="1"/>
</dbReference>
<dbReference type="RefSeq" id="WP_015162001.1">
    <property type="nucleotide sequence ID" value="NC_019697.1"/>
</dbReference>
<dbReference type="PRINTS" id="PR00040">
    <property type="entry name" value="HTHMERR"/>
</dbReference>
<dbReference type="SMART" id="SM00422">
    <property type="entry name" value="HTH_MERR"/>
    <property type="match status" value="1"/>
</dbReference>
<dbReference type="PATRIC" id="fig|1173020.3.peg.5735"/>
<accession>K9UMN0</accession>
<evidence type="ECO:0000313" key="6">
    <source>
        <dbReference type="Proteomes" id="UP000010366"/>
    </source>
</evidence>